<comment type="caution">
    <text evidence="1">The sequence shown here is derived from an EMBL/GenBank/DDBJ whole genome shotgun (WGS) entry which is preliminary data.</text>
</comment>
<name>A0A0F9IF88_9ZZZZ</name>
<evidence type="ECO:0000313" key="1">
    <source>
        <dbReference type="EMBL" id="KKL92460.1"/>
    </source>
</evidence>
<gene>
    <name evidence="1" type="ORF">LCGC14_1884470</name>
</gene>
<organism evidence="1">
    <name type="scientific">marine sediment metagenome</name>
    <dbReference type="NCBI Taxonomy" id="412755"/>
    <lineage>
        <taxon>unclassified sequences</taxon>
        <taxon>metagenomes</taxon>
        <taxon>ecological metagenomes</taxon>
    </lineage>
</organism>
<protein>
    <submittedName>
        <fullName evidence="1">Uncharacterized protein</fullName>
    </submittedName>
</protein>
<dbReference type="AlphaFoldDB" id="A0A0F9IF88"/>
<proteinExistence type="predicted"/>
<reference evidence="1" key="1">
    <citation type="journal article" date="2015" name="Nature">
        <title>Complex archaea that bridge the gap between prokaryotes and eukaryotes.</title>
        <authorList>
            <person name="Spang A."/>
            <person name="Saw J.H."/>
            <person name="Jorgensen S.L."/>
            <person name="Zaremba-Niedzwiedzka K."/>
            <person name="Martijn J."/>
            <person name="Lind A.E."/>
            <person name="van Eijk R."/>
            <person name="Schleper C."/>
            <person name="Guy L."/>
            <person name="Ettema T.J."/>
        </authorList>
    </citation>
    <scope>NUCLEOTIDE SEQUENCE</scope>
</reference>
<accession>A0A0F9IF88</accession>
<sequence>MDGLAAYAATHRRTGRVCVTCATVPPAVRRDIAGAREKDPTISWPVASDYIADKHNITIKPNALRNHFVAGHSDKEITK</sequence>
<dbReference type="EMBL" id="LAZR01019457">
    <property type="protein sequence ID" value="KKL92460.1"/>
    <property type="molecule type" value="Genomic_DNA"/>
</dbReference>